<evidence type="ECO:0000313" key="2">
    <source>
        <dbReference type="EMBL" id="CAB1423886.1"/>
    </source>
</evidence>
<dbReference type="AlphaFoldDB" id="A0A9N7YFP8"/>
<feature type="compositionally biased region" description="Basic and acidic residues" evidence="1">
    <location>
        <begin position="84"/>
        <end position="93"/>
    </location>
</feature>
<reference evidence="2" key="1">
    <citation type="submission" date="2020-03" db="EMBL/GenBank/DDBJ databases">
        <authorList>
            <person name="Weist P."/>
        </authorList>
    </citation>
    <scope>NUCLEOTIDE SEQUENCE</scope>
</reference>
<gene>
    <name evidence="2" type="ORF">PLEPLA_LOCUS11807</name>
</gene>
<accession>A0A9N7YFP8</accession>
<protein>
    <submittedName>
        <fullName evidence="2">Uncharacterized protein</fullName>
    </submittedName>
</protein>
<name>A0A9N7YFP8_PLEPL</name>
<comment type="caution">
    <text evidence="2">The sequence shown here is derived from an EMBL/GenBank/DDBJ whole genome shotgun (WGS) entry which is preliminary data.</text>
</comment>
<dbReference type="Proteomes" id="UP001153269">
    <property type="component" value="Unassembled WGS sequence"/>
</dbReference>
<feature type="region of interest" description="Disordered" evidence="1">
    <location>
        <begin position="70"/>
        <end position="97"/>
    </location>
</feature>
<dbReference type="EMBL" id="CADEAL010000690">
    <property type="protein sequence ID" value="CAB1423886.1"/>
    <property type="molecule type" value="Genomic_DNA"/>
</dbReference>
<keyword evidence="3" id="KW-1185">Reference proteome</keyword>
<organism evidence="2 3">
    <name type="scientific">Pleuronectes platessa</name>
    <name type="common">European plaice</name>
    <dbReference type="NCBI Taxonomy" id="8262"/>
    <lineage>
        <taxon>Eukaryota</taxon>
        <taxon>Metazoa</taxon>
        <taxon>Chordata</taxon>
        <taxon>Craniata</taxon>
        <taxon>Vertebrata</taxon>
        <taxon>Euteleostomi</taxon>
        <taxon>Actinopterygii</taxon>
        <taxon>Neopterygii</taxon>
        <taxon>Teleostei</taxon>
        <taxon>Neoteleostei</taxon>
        <taxon>Acanthomorphata</taxon>
        <taxon>Carangaria</taxon>
        <taxon>Pleuronectiformes</taxon>
        <taxon>Pleuronectoidei</taxon>
        <taxon>Pleuronectidae</taxon>
        <taxon>Pleuronectes</taxon>
    </lineage>
</organism>
<evidence type="ECO:0000313" key="3">
    <source>
        <dbReference type="Proteomes" id="UP001153269"/>
    </source>
</evidence>
<proteinExistence type="predicted"/>
<sequence length="134" mass="14348">MEVARAPSMGPAQGFLYPGSIPCFSSSSSILSAFTPAIALPHPFNPSSSGSAAIKAAHFNGAHYRSSILDKAEEGRSGSIDTIQRGKDNDSHRSSSGILGVAEKLKGRKIYTNEDFLEAVQLRRKELLPVEEVM</sequence>
<evidence type="ECO:0000256" key="1">
    <source>
        <dbReference type="SAM" id="MobiDB-lite"/>
    </source>
</evidence>